<feature type="domain" description="DDH" evidence="6">
    <location>
        <begin position="81"/>
        <end position="230"/>
    </location>
</feature>
<dbReference type="SUPFAM" id="SSF52540">
    <property type="entry name" value="P-loop containing nucleoside triphosphate hydrolases"/>
    <property type="match status" value="1"/>
</dbReference>
<dbReference type="KEGG" id="salq:SYNTR_0518"/>
<organism evidence="9 10">
    <name type="scientific">Candidatus Syntrophocurvum alkaliphilum</name>
    <dbReference type="NCBI Taxonomy" id="2293317"/>
    <lineage>
        <taxon>Bacteria</taxon>
        <taxon>Bacillati</taxon>
        <taxon>Bacillota</taxon>
        <taxon>Clostridia</taxon>
        <taxon>Eubacteriales</taxon>
        <taxon>Syntrophomonadaceae</taxon>
        <taxon>Candidatus Syntrophocurvum</taxon>
    </lineage>
</organism>
<evidence type="ECO:0000256" key="1">
    <source>
        <dbReference type="ARBA" id="ARBA00005915"/>
    </source>
</evidence>
<dbReference type="InterPro" id="IPR027417">
    <property type="entry name" value="P-loop_NTPase"/>
</dbReference>
<evidence type="ECO:0000313" key="9">
    <source>
        <dbReference type="EMBL" id="QGT99111.1"/>
    </source>
</evidence>
<dbReference type="Gene3D" id="3.90.1640.30">
    <property type="match status" value="1"/>
</dbReference>
<dbReference type="NCBIfam" id="TIGR00644">
    <property type="entry name" value="recJ"/>
    <property type="match status" value="1"/>
</dbReference>
<keyword evidence="5 9" id="KW-0269">Exonuclease</keyword>
<dbReference type="Pfam" id="PF01368">
    <property type="entry name" value="DHH"/>
    <property type="match status" value="1"/>
</dbReference>
<dbReference type="EMBL" id="CP046457">
    <property type="protein sequence ID" value="QGT99111.1"/>
    <property type="molecule type" value="Genomic_DNA"/>
</dbReference>
<dbReference type="InterPro" id="IPR038763">
    <property type="entry name" value="DHH_sf"/>
</dbReference>
<dbReference type="GO" id="GO:0003676">
    <property type="term" value="F:nucleic acid binding"/>
    <property type="evidence" value="ECO:0007669"/>
    <property type="project" value="InterPro"/>
</dbReference>
<accession>A0A6I6DF97</accession>
<sequence length="940" mass="107998">MNFEHIWNLRKNNRDAAESLSKKLNISSTLASLLIHRGITKEKDAQMFLYGTIENLSDPLLLSGIQEAVKRIENAIRNKEKVVIYGDYDVDGVCSIVLLKECFRLLGHEVDYYVPNRFTEGYGLNIEAIRHLNDQKYELIITVDCGISSLQEVELANELGIDVIITDHHTPSEILPEALSIINPKLDNEQKEVVDLAGVGVAYYLARALCKNKVSDEELYRWLDLVALATVADIVPLLRDNRLLVKAGLNVMQDTNRVGLKALIDKCGLTDKVLTSWHIGFILAPRLNSAGRLENAKTSIELLLCDDYEKAKFIADNLCTMNNNRKTIEEQIYKEAVFRINNNVDLENEPAIILADDNWHHGVLGIVASRLVDRFNLPTILISWEGEEGKGSGRSVNNINLHSSLAMCSEHLEKYGGHKMAVGLSIKKVKFNVFKQKIYSIIDESRSEDQKYKTIDIDAELNTEQITPQLIDEIRLLEPFGEKNSFPIFVLRNTEVYDQDLVGKNKEHIKFKIGLNKVDGIGFYKAEFHSLPTHLTTVDIVGELNENEFRGNKNIQIKVLDMKSSYIPDGFNYTKVNQIIENTVNEIDNGSPVLYVYPTYRSLLKHKHLWKNYLRSNKLIELHGNTTYYSRKRTEEQLVNEEPKVFLTTTAYLEYYLKKRQLPSVLKYLVFIWQKVDLDKWLNLQKRYKIDTIDFPLANFSWQPKKPLIEPTNYTIIYANRSNTISKIKEKFKNVNIEAGVKENLKRKVIRQRFISSQPSILLVDGSYTDKTIETKNIKEIFLANAPFGEYELMSVADQMCATSEMEVVVLFSDNEVNLNKNYLNRKYPNHDLVKNALSYFKYRSDLLINEDKDSLAQKMANYMKCDFTVFDLIPILNILMDLGLCHVEKNGSIISIKFFKSVEAVLNLYDSPYYLEGIAEKEAFCKFEKVLNNVIKWCD</sequence>
<feature type="domain" description="RecJ OB" evidence="8">
    <location>
        <begin position="457"/>
        <end position="561"/>
    </location>
</feature>
<dbReference type="Gene3D" id="3.10.310.30">
    <property type="match status" value="1"/>
</dbReference>
<evidence type="ECO:0000256" key="3">
    <source>
        <dbReference type="ARBA" id="ARBA00022722"/>
    </source>
</evidence>
<evidence type="ECO:0000313" key="10">
    <source>
        <dbReference type="Proteomes" id="UP000426444"/>
    </source>
</evidence>
<evidence type="ECO:0000256" key="2">
    <source>
        <dbReference type="ARBA" id="ARBA00019841"/>
    </source>
</evidence>
<keyword evidence="4" id="KW-0378">Hydrolase</keyword>
<evidence type="ECO:0000256" key="5">
    <source>
        <dbReference type="ARBA" id="ARBA00022839"/>
    </source>
</evidence>
<dbReference type="AlphaFoldDB" id="A0A6I6DF97"/>
<comment type="similarity">
    <text evidence="1">Belongs to the RecJ family.</text>
</comment>
<dbReference type="Pfam" id="PF02272">
    <property type="entry name" value="DHHA1"/>
    <property type="match status" value="1"/>
</dbReference>
<dbReference type="PANTHER" id="PTHR30255">
    <property type="entry name" value="SINGLE-STRANDED-DNA-SPECIFIC EXONUCLEASE RECJ"/>
    <property type="match status" value="1"/>
</dbReference>
<keyword evidence="3" id="KW-0540">Nuclease</keyword>
<dbReference type="OrthoDB" id="9809852at2"/>
<dbReference type="InterPro" id="IPR051673">
    <property type="entry name" value="SSDNA_exonuclease_RecJ"/>
</dbReference>
<evidence type="ECO:0000259" key="6">
    <source>
        <dbReference type="Pfam" id="PF01368"/>
    </source>
</evidence>
<dbReference type="PANTHER" id="PTHR30255:SF2">
    <property type="entry name" value="SINGLE-STRANDED-DNA-SPECIFIC EXONUCLEASE RECJ"/>
    <property type="match status" value="1"/>
</dbReference>
<dbReference type="SUPFAM" id="SSF64182">
    <property type="entry name" value="DHH phosphoesterases"/>
    <property type="match status" value="1"/>
</dbReference>
<reference evidence="10" key="1">
    <citation type="journal article" date="2019" name="Microbiology">
        <title>Complete Genome Sequence of an Uncultured Bacterium of the Candidate Phylum Bipolaricaulota.</title>
        <authorList>
            <person name="Kadnikov V.V."/>
            <person name="Mardanov A.V."/>
            <person name="Beletsky A.V."/>
            <person name="Frank Y.A."/>
            <person name="Karnachuk O.V."/>
            <person name="Ravin N.V."/>
        </authorList>
    </citation>
    <scope>NUCLEOTIDE SEQUENCE [LARGE SCALE GENOMIC DNA]</scope>
</reference>
<dbReference type="GO" id="GO:0006281">
    <property type="term" value="P:DNA repair"/>
    <property type="evidence" value="ECO:0007669"/>
    <property type="project" value="InterPro"/>
</dbReference>
<gene>
    <name evidence="9" type="ORF">SYNTR_0518</name>
</gene>
<dbReference type="GO" id="GO:0006310">
    <property type="term" value="P:DNA recombination"/>
    <property type="evidence" value="ECO:0007669"/>
    <property type="project" value="InterPro"/>
</dbReference>
<dbReference type="RefSeq" id="WP_156203040.1">
    <property type="nucleotide sequence ID" value="NZ_CP046457.1"/>
</dbReference>
<proteinExistence type="inferred from homology"/>
<dbReference type="InterPro" id="IPR003156">
    <property type="entry name" value="DHHA1_dom"/>
</dbReference>
<dbReference type="Pfam" id="PF17768">
    <property type="entry name" value="RecJ_OB"/>
    <property type="match status" value="1"/>
</dbReference>
<evidence type="ECO:0000259" key="7">
    <source>
        <dbReference type="Pfam" id="PF02272"/>
    </source>
</evidence>
<dbReference type="InterPro" id="IPR004610">
    <property type="entry name" value="RecJ"/>
</dbReference>
<feature type="domain" description="DHHA1" evidence="7">
    <location>
        <begin position="351"/>
        <end position="442"/>
    </location>
</feature>
<dbReference type="InterPro" id="IPR001667">
    <property type="entry name" value="DDH_dom"/>
</dbReference>
<dbReference type="GO" id="GO:0008409">
    <property type="term" value="F:5'-3' exonuclease activity"/>
    <property type="evidence" value="ECO:0007669"/>
    <property type="project" value="InterPro"/>
</dbReference>
<dbReference type="InterPro" id="IPR041122">
    <property type="entry name" value="RecJ_OB"/>
</dbReference>
<name>A0A6I6DF97_9FIRM</name>
<keyword evidence="10" id="KW-1185">Reference proteome</keyword>
<protein>
    <recommendedName>
        <fullName evidence="2">Single-stranded-DNA-specific exonuclease RecJ</fullName>
    </recommendedName>
</protein>
<evidence type="ECO:0000256" key="4">
    <source>
        <dbReference type="ARBA" id="ARBA00022801"/>
    </source>
</evidence>
<evidence type="ECO:0000259" key="8">
    <source>
        <dbReference type="Pfam" id="PF17768"/>
    </source>
</evidence>
<dbReference type="Proteomes" id="UP000426444">
    <property type="component" value="Chromosome"/>
</dbReference>